<proteinExistence type="predicted"/>
<sequence>MLTAPTGLHHGDQKLIYKDKERASKTFLDFVGVKDKSKMVVLEDPISREKRLIEARTNAKSAKAAKLILEISMEVDRLAGQVAALESVVSRGGKVADKMVLDLIESLMNQLLKLDEIKVDGDVNQQKKLQVEKVQRYVETLDVLKIKNAAGHDGATAPNHHQSRRSVGKPKFSPMAVATRQQEASVGKPKFSPMAVATRQQEASSKKTSEGVVVTTQWETFDSLPTVFSAPPSTSTTGETIQHDFNWDLLLK</sequence>
<organism evidence="1 2">
    <name type="scientific">Smallanthus sonchifolius</name>
    <dbReference type="NCBI Taxonomy" id="185202"/>
    <lineage>
        <taxon>Eukaryota</taxon>
        <taxon>Viridiplantae</taxon>
        <taxon>Streptophyta</taxon>
        <taxon>Embryophyta</taxon>
        <taxon>Tracheophyta</taxon>
        <taxon>Spermatophyta</taxon>
        <taxon>Magnoliopsida</taxon>
        <taxon>eudicotyledons</taxon>
        <taxon>Gunneridae</taxon>
        <taxon>Pentapetalae</taxon>
        <taxon>asterids</taxon>
        <taxon>campanulids</taxon>
        <taxon>Asterales</taxon>
        <taxon>Asteraceae</taxon>
        <taxon>Asteroideae</taxon>
        <taxon>Heliantheae alliance</taxon>
        <taxon>Millerieae</taxon>
        <taxon>Smallanthus</taxon>
    </lineage>
</organism>
<gene>
    <name evidence="1" type="ORF">L1987_15522</name>
</gene>
<comment type="caution">
    <text evidence="1">The sequence shown here is derived from an EMBL/GenBank/DDBJ whole genome shotgun (WGS) entry which is preliminary data.</text>
</comment>
<protein>
    <submittedName>
        <fullName evidence="1">Uncharacterized protein</fullName>
    </submittedName>
</protein>
<reference evidence="2" key="1">
    <citation type="journal article" date="2022" name="Mol. Ecol. Resour.">
        <title>The genomes of chicory, endive, great burdock and yacon provide insights into Asteraceae palaeo-polyploidization history and plant inulin production.</title>
        <authorList>
            <person name="Fan W."/>
            <person name="Wang S."/>
            <person name="Wang H."/>
            <person name="Wang A."/>
            <person name="Jiang F."/>
            <person name="Liu H."/>
            <person name="Zhao H."/>
            <person name="Xu D."/>
            <person name="Zhang Y."/>
        </authorList>
    </citation>
    <scope>NUCLEOTIDE SEQUENCE [LARGE SCALE GENOMIC DNA]</scope>
    <source>
        <strain evidence="2">cv. Yunnan</strain>
    </source>
</reference>
<evidence type="ECO:0000313" key="2">
    <source>
        <dbReference type="Proteomes" id="UP001056120"/>
    </source>
</evidence>
<keyword evidence="2" id="KW-1185">Reference proteome</keyword>
<reference evidence="1 2" key="2">
    <citation type="journal article" date="2022" name="Mol. Ecol. Resour.">
        <title>The genomes of chicory, endive, great burdock and yacon provide insights into Asteraceae paleo-polyploidization history and plant inulin production.</title>
        <authorList>
            <person name="Fan W."/>
            <person name="Wang S."/>
            <person name="Wang H."/>
            <person name="Wang A."/>
            <person name="Jiang F."/>
            <person name="Liu H."/>
            <person name="Zhao H."/>
            <person name="Xu D."/>
            <person name="Zhang Y."/>
        </authorList>
    </citation>
    <scope>NUCLEOTIDE SEQUENCE [LARGE SCALE GENOMIC DNA]</scope>
    <source>
        <strain evidence="2">cv. Yunnan</strain>
        <tissue evidence="1">Leaves</tissue>
    </source>
</reference>
<evidence type="ECO:0000313" key="1">
    <source>
        <dbReference type="EMBL" id="KAI3815839.1"/>
    </source>
</evidence>
<accession>A0ACB9J6M4</accession>
<dbReference type="EMBL" id="CM042022">
    <property type="protein sequence ID" value="KAI3815839.1"/>
    <property type="molecule type" value="Genomic_DNA"/>
</dbReference>
<dbReference type="Proteomes" id="UP001056120">
    <property type="component" value="Linkage Group LG05"/>
</dbReference>
<name>A0ACB9J6M4_9ASTR</name>